<dbReference type="RefSeq" id="WP_191706233.1">
    <property type="nucleotide sequence ID" value="NZ_JACSQA010000003.1"/>
</dbReference>
<dbReference type="PRINTS" id="PR00662">
    <property type="entry name" value="G6PISOMERASE"/>
</dbReference>
<comment type="similarity">
    <text evidence="2 7 8">Belongs to the GPI family.</text>
</comment>
<comment type="function">
    <text evidence="7">Catalyzes the reversible isomerization of glucose-6-phosphate to fructose-6-phosphate.</text>
</comment>
<evidence type="ECO:0000256" key="2">
    <source>
        <dbReference type="ARBA" id="ARBA00006604"/>
    </source>
</evidence>
<dbReference type="NCBIfam" id="NF010697">
    <property type="entry name" value="PRK14097.1"/>
    <property type="match status" value="1"/>
</dbReference>
<dbReference type="InterPro" id="IPR001672">
    <property type="entry name" value="G6P_Isomerase"/>
</dbReference>
<evidence type="ECO:0000256" key="8">
    <source>
        <dbReference type="RuleBase" id="RU000612"/>
    </source>
</evidence>
<dbReference type="EMBL" id="JACSQA010000003">
    <property type="protein sequence ID" value="MBD8025688.1"/>
    <property type="molecule type" value="Genomic_DNA"/>
</dbReference>
<dbReference type="Pfam" id="PF00342">
    <property type="entry name" value="PGI"/>
    <property type="match status" value="1"/>
</dbReference>
<proteinExistence type="inferred from homology"/>
<sequence>MAQLLLTTIINERFLNLDVSQYASSVSAIHQHLEDAENEPIGWLNGPLTMDEEYINSLLMVSDEIKKRADVLVVIGVGGSYLGAKAVQEALSPYFKHHENGIDVVYVGFNLSGAYMNQLIESLHDKDFYINVISKSGSTMESSLAFRVLRQYSEERYKEGAKNRIIVTTDPEKSLLKEIADNQGYRKFDIPTNIGGRYSLLTSVGLLPISVAGINIYELIEGAKKAAIDLKDRSPEKNEAYRYAIIRHALYAQGYRIELLASFEPALSYIHEWWKQLFGESEGKNKKGLFPASVNYSTDLHSLGQFVQDGSPLLFETFLHFKEVTDDYYIPYKTINDDYLNFISNRTFNEINSISKQGTVLAHAEGGVPIIQIEVERLDAFHVGYLIYFFMKACAMSAYLLDVYPFDQPGVEAYKKKITQLLIEESIAH</sequence>
<evidence type="ECO:0000256" key="7">
    <source>
        <dbReference type="HAMAP-Rule" id="MF_00473"/>
    </source>
</evidence>
<comment type="pathway">
    <text evidence="7">Carbohydrate biosynthesis; gluconeogenesis.</text>
</comment>
<comment type="pathway">
    <text evidence="1 7 8">Carbohydrate degradation; glycolysis; D-glyceraldehyde 3-phosphate and glycerone phosphate from D-glucose: step 2/4.</text>
</comment>
<dbReference type="CDD" id="cd05016">
    <property type="entry name" value="SIS_PGI_2"/>
    <property type="match status" value="1"/>
</dbReference>
<dbReference type="InterPro" id="IPR035482">
    <property type="entry name" value="SIS_PGI_2"/>
</dbReference>
<dbReference type="SUPFAM" id="SSF53697">
    <property type="entry name" value="SIS domain"/>
    <property type="match status" value="1"/>
</dbReference>
<dbReference type="PANTHER" id="PTHR11469">
    <property type="entry name" value="GLUCOSE-6-PHOSPHATE ISOMERASE"/>
    <property type="match status" value="1"/>
</dbReference>
<evidence type="ECO:0000313" key="10">
    <source>
        <dbReference type="Proteomes" id="UP000640930"/>
    </source>
</evidence>
<keyword evidence="5 7" id="KW-0413">Isomerase</keyword>
<comment type="caution">
    <text evidence="7">Lacks conserved residue(s) required for the propagation of feature annotation.</text>
</comment>
<organism evidence="9 10">
    <name type="scientific">Ureibacillus galli</name>
    <dbReference type="NCBI Taxonomy" id="2762222"/>
    <lineage>
        <taxon>Bacteria</taxon>
        <taxon>Bacillati</taxon>
        <taxon>Bacillota</taxon>
        <taxon>Bacilli</taxon>
        <taxon>Bacillales</taxon>
        <taxon>Caryophanaceae</taxon>
        <taxon>Ureibacillus</taxon>
    </lineage>
</organism>
<keyword evidence="10" id="KW-1185">Reference proteome</keyword>
<dbReference type="PROSITE" id="PS00174">
    <property type="entry name" value="P_GLUCOSE_ISOMERASE_2"/>
    <property type="match status" value="1"/>
</dbReference>
<protein>
    <recommendedName>
        <fullName evidence="7">Glucose-6-phosphate isomerase</fullName>
        <shortName evidence="7">GPI</shortName>
        <ecNumber evidence="7">5.3.1.9</ecNumber>
    </recommendedName>
    <alternativeName>
        <fullName evidence="7">Phosphoglucose isomerase</fullName>
        <shortName evidence="7">PGI</shortName>
    </alternativeName>
    <alternativeName>
        <fullName evidence="7">Phosphohexose isomerase</fullName>
        <shortName evidence="7">PHI</shortName>
    </alternativeName>
</protein>
<gene>
    <name evidence="7" type="primary">pgi</name>
    <name evidence="9" type="ORF">H9636_03365</name>
</gene>
<evidence type="ECO:0000256" key="1">
    <source>
        <dbReference type="ARBA" id="ARBA00004926"/>
    </source>
</evidence>
<reference evidence="9 10" key="1">
    <citation type="submission" date="2020-08" db="EMBL/GenBank/DDBJ databases">
        <title>A Genomic Blueprint of the Chicken Gut Microbiome.</title>
        <authorList>
            <person name="Gilroy R."/>
            <person name="Ravi A."/>
            <person name="Getino M."/>
            <person name="Pursley I."/>
            <person name="Horton D.L."/>
            <person name="Alikhan N.-F."/>
            <person name="Baker D."/>
            <person name="Gharbi K."/>
            <person name="Hall N."/>
            <person name="Watson M."/>
            <person name="Adriaenssens E.M."/>
            <person name="Foster-Nyarko E."/>
            <person name="Jarju S."/>
            <person name="Secka A."/>
            <person name="Antonio M."/>
            <person name="Oren A."/>
            <person name="Chaudhuri R."/>
            <person name="La Ragione R.M."/>
            <person name="Hildebrand F."/>
            <person name="Pallen M.J."/>
        </authorList>
    </citation>
    <scope>NUCLEOTIDE SEQUENCE [LARGE SCALE GENOMIC DNA]</scope>
    <source>
        <strain evidence="9 10">Re31</strain>
    </source>
</reference>
<comment type="caution">
    <text evidence="9">The sequence shown here is derived from an EMBL/GenBank/DDBJ whole genome shotgun (WGS) entry which is preliminary data.</text>
</comment>
<comment type="catalytic activity">
    <reaction evidence="6 7 8">
        <text>alpha-D-glucose 6-phosphate = beta-D-fructose 6-phosphate</text>
        <dbReference type="Rhea" id="RHEA:11816"/>
        <dbReference type="ChEBI" id="CHEBI:57634"/>
        <dbReference type="ChEBI" id="CHEBI:58225"/>
        <dbReference type="EC" id="5.3.1.9"/>
    </reaction>
</comment>
<dbReference type="HAMAP" id="MF_00473">
    <property type="entry name" value="G6P_isomerase"/>
    <property type="match status" value="1"/>
</dbReference>
<keyword evidence="3 7" id="KW-0312">Gluconeogenesis</keyword>
<dbReference type="EC" id="5.3.1.9" evidence="7"/>
<evidence type="ECO:0000256" key="3">
    <source>
        <dbReference type="ARBA" id="ARBA00022432"/>
    </source>
</evidence>
<evidence type="ECO:0000256" key="6">
    <source>
        <dbReference type="ARBA" id="ARBA00029321"/>
    </source>
</evidence>
<accession>A0ABR8X8P0</accession>
<comment type="subcellular location">
    <subcellularLocation>
        <location evidence="7">Cytoplasm</location>
    </subcellularLocation>
</comment>
<dbReference type="CDD" id="cd05015">
    <property type="entry name" value="SIS_PGI_1"/>
    <property type="match status" value="1"/>
</dbReference>
<evidence type="ECO:0000313" key="9">
    <source>
        <dbReference type="EMBL" id="MBD8025688.1"/>
    </source>
</evidence>
<name>A0ABR8X8P0_9BACL</name>
<dbReference type="InterPro" id="IPR046348">
    <property type="entry name" value="SIS_dom_sf"/>
</dbReference>
<feature type="active site" evidence="7">
    <location>
        <position position="415"/>
    </location>
</feature>
<feature type="active site" description="Proton donor" evidence="7">
    <location>
        <position position="280"/>
    </location>
</feature>
<dbReference type="Proteomes" id="UP000640930">
    <property type="component" value="Unassembled WGS sequence"/>
</dbReference>
<evidence type="ECO:0000256" key="5">
    <source>
        <dbReference type="ARBA" id="ARBA00023235"/>
    </source>
</evidence>
<keyword evidence="7" id="KW-0963">Cytoplasm</keyword>
<dbReference type="Gene3D" id="3.40.50.10490">
    <property type="entry name" value="Glucose-6-phosphate isomerase like protein, domain 1"/>
    <property type="match status" value="2"/>
</dbReference>
<dbReference type="InterPro" id="IPR035476">
    <property type="entry name" value="SIS_PGI_1"/>
</dbReference>
<dbReference type="InterPro" id="IPR018189">
    <property type="entry name" value="Phosphoglucose_isomerase_CS"/>
</dbReference>
<dbReference type="GO" id="GO:0004347">
    <property type="term" value="F:glucose-6-phosphate isomerase activity"/>
    <property type="evidence" value="ECO:0007669"/>
    <property type="project" value="UniProtKB-EC"/>
</dbReference>
<keyword evidence="4 7" id="KW-0324">Glycolysis</keyword>
<dbReference type="PANTHER" id="PTHR11469:SF1">
    <property type="entry name" value="GLUCOSE-6-PHOSPHATE ISOMERASE"/>
    <property type="match status" value="1"/>
</dbReference>
<dbReference type="PROSITE" id="PS51463">
    <property type="entry name" value="P_GLUCOSE_ISOMERASE_3"/>
    <property type="match status" value="1"/>
</dbReference>
<evidence type="ECO:0000256" key="4">
    <source>
        <dbReference type="ARBA" id="ARBA00023152"/>
    </source>
</evidence>